<evidence type="ECO:0000313" key="4">
    <source>
        <dbReference type="Proteomes" id="UP000597978"/>
    </source>
</evidence>
<protein>
    <submittedName>
        <fullName evidence="3">Phosphoporin PhoE</fullName>
    </submittedName>
</protein>
<dbReference type="GO" id="GO:0034220">
    <property type="term" value="P:monoatomic ion transmembrane transport"/>
    <property type="evidence" value="ECO:0007669"/>
    <property type="project" value="InterPro"/>
</dbReference>
<dbReference type="GO" id="GO:0009279">
    <property type="term" value="C:cell outer membrane"/>
    <property type="evidence" value="ECO:0007669"/>
    <property type="project" value="InterPro"/>
</dbReference>
<feature type="chain" id="PRO_5034905900" evidence="2">
    <location>
        <begin position="22"/>
        <end position="136"/>
    </location>
</feature>
<accession>A0A8H9DDW6</accession>
<dbReference type="PANTHER" id="PTHR34501:SF2">
    <property type="entry name" value="OUTER MEMBRANE PORIN F-RELATED"/>
    <property type="match status" value="1"/>
</dbReference>
<dbReference type="Proteomes" id="UP000597978">
    <property type="component" value="Unassembled WGS sequence"/>
</dbReference>
<dbReference type="AlphaFoldDB" id="A0A8H9DDW6"/>
<dbReference type="PRINTS" id="PR00183">
    <property type="entry name" value="ECOLIPORIN"/>
</dbReference>
<evidence type="ECO:0000256" key="1">
    <source>
        <dbReference type="ARBA" id="ARBA00022729"/>
    </source>
</evidence>
<dbReference type="Gene3D" id="2.40.160.10">
    <property type="entry name" value="Porin"/>
    <property type="match status" value="1"/>
</dbReference>
<dbReference type="InterPro" id="IPR023614">
    <property type="entry name" value="Porin_dom_sf"/>
</dbReference>
<name>A0A8H9DDW6_SHIFL</name>
<proteinExistence type="predicted"/>
<gene>
    <name evidence="3" type="ORF">C0786_003770</name>
</gene>
<dbReference type="PANTHER" id="PTHR34501">
    <property type="entry name" value="PROTEIN YDDL-RELATED"/>
    <property type="match status" value="1"/>
</dbReference>
<sequence>MKLKIVAVVVTGLLAANVAHAAEVYNKDGNKLDLYGKVTALRYFTDDKRDDGDKTYARLGFKGETQINDQMIGFGHWEYDFKGYNDEANGSRGNKTRLAYAGLKISEFGSLDYGRNYGVGYDIGSWTDMLPEFGGD</sequence>
<dbReference type="InterPro" id="IPR050298">
    <property type="entry name" value="Gram-neg_bact_OMP"/>
</dbReference>
<dbReference type="EMBL" id="AAVAGS010000153">
    <property type="protein sequence ID" value="EFY4993483.1"/>
    <property type="molecule type" value="Genomic_DNA"/>
</dbReference>
<evidence type="ECO:0000313" key="3">
    <source>
        <dbReference type="EMBL" id="EFY4993483.1"/>
    </source>
</evidence>
<dbReference type="SUPFAM" id="SSF56935">
    <property type="entry name" value="Porins"/>
    <property type="match status" value="1"/>
</dbReference>
<feature type="signal peptide" evidence="2">
    <location>
        <begin position="1"/>
        <end position="21"/>
    </location>
</feature>
<keyword evidence="1 2" id="KW-0732">Signal</keyword>
<feature type="non-terminal residue" evidence="3">
    <location>
        <position position="136"/>
    </location>
</feature>
<dbReference type="Pfam" id="PF00267">
    <property type="entry name" value="Porin_1"/>
    <property type="match status" value="1"/>
</dbReference>
<organism evidence="3 4">
    <name type="scientific">Shigella flexneri</name>
    <dbReference type="NCBI Taxonomy" id="623"/>
    <lineage>
        <taxon>Bacteria</taxon>
        <taxon>Pseudomonadati</taxon>
        <taxon>Pseudomonadota</taxon>
        <taxon>Gammaproteobacteria</taxon>
        <taxon>Enterobacterales</taxon>
        <taxon>Enterobacteriaceae</taxon>
        <taxon>Shigella</taxon>
    </lineage>
</organism>
<evidence type="ECO:0000256" key="2">
    <source>
        <dbReference type="SAM" id="SignalP"/>
    </source>
</evidence>
<dbReference type="InterPro" id="IPR001897">
    <property type="entry name" value="Porin_gammaproteobac"/>
</dbReference>
<dbReference type="InterPro" id="IPR001702">
    <property type="entry name" value="Porin_Gram-ve"/>
</dbReference>
<dbReference type="GO" id="GO:0015288">
    <property type="term" value="F:porin activity"/>
    <property type="evidence" value="ECO:0007669"/>
    <property type="project" value="InterPro"/>
</dbReference>
<reference evidence="3" key="1">
    <citation type="submission" date="2018-08" db="EMBL/GenBank/DDBJ databases">
        <authorList>
            <consortium name="PulseNet: The National Subtyping Network for Foodborne Disease Surveillance"/>
            <person name="Tarr C.L."/>
            <person name="Trees E."/>
            <person name="Katz L.S."/>
            <person name="Carleton-Romer H.A."/>
            <person name="Stroika S."/>
            <person name="Kucerova Z."/>
            <person name="Roache K.F."/>
            <person name="Sabol A.L."/>
            <person name="Besser J."/>
            <person name="Gerner-Smidt P."/>
        </authorList>
    </citation>
    <scope>NUCLEOTIDE SEQUENCE</scope>
    <source>
        <strain evidence="3">PNUSAE011576</strain>
    </source>
</reference>
<comment type="caution">
    <text evidence="3">The sequence shown here is derived from an EMBL/GenBank/DDBJ whole genome shotgun (WGS) entry which is preliminary data.</text>
</comment>